<dbReference type="InterPro" id="IPR027994">
    <property type="entry name" value="WxL_dom"/>
</dbReference>
<feature type="signal peptide" evidence="1">
    <location>
        <begin position="1"/>
        <end position="33"/>
    </location>
</feature>
<gene>
    <name evidence="3" type="ORF">C7P63_01935</name>
</gene>
<keyword evidence="1" id="KW-0732">Signal</keyword>
<proteinExistence type="predicted"/>
<dbReference type="Proteomes" id="UP000277864">
    <property type="component" value="Unassembled WGS sequence"/>
</dbReference>
<protein>
    <recommendedName>
        <fullName evidence="2">WxL domain-containing protein</fullName>
    </recommendedName>
</protein>
<evidence type="ECO:0000259" key="2">
    <source>
        <dbReference type="Pfam" id="PF13731"/>
    </source>
</evidence>
<evidence type="ECO:0000313" key="3">
    <source>
        <dbReference type="EMBL" id="RST89862.1"/>
    </source>
</evidence>
<name>A0A429Z857_9ENTE</name>
<keyword evidence="4" id="KW-1185">Reference proteome</keyword>
<organism evidence="3 4">
    <name type="scientific">Vagococcus humatus</name>
    <dbReference type="NCBI Taxonomy" id="1889241"/>
    <lineage>
        <taxon>Bacteria</taxon>
        <taxon>Bacillati</taxon>
        <taxon>Bacillota</taxon>
        <taxon>Bacilli</taxon>
        <taxon>Lactobacillales</taxon>
        <taxon>Enterococcaceae</taxon>
        <taxon>Vagococcus</taxon>
    </lineage>
</organism>
<comment type="caution">
    <text evidence="3">The sequence shown here is derived from an EMBL/GenBank/DDBJ whole genome shotgun (WGS) entry which is preliminary data.</text>
</comment>
<reference evidence="3 4" key="1">
    <citation type="submission" date="2018-03" db="EMBL/GenBank/DDBJ databases">
        <authorList>
            <person name="Gulvik C.A."/>
        </authorList>
    </citation>
    <scope>NUCLEOTIDE SEQUENCE [LARGE SCALE GENOMIC DNA]</scope>
    <source>
        <strain evidence="3 4">JCM 31581</strain>
    </source>
</reference>
<feature type="domain" description="WxL" evidence="2">
    <location>
        <begin position="59"/>
        <end position="302"/>
    </location>
</feature>
<sequence length="309" mass="34655">MGKRGEKMKKKKFLLISVLLVGLSSFPLPQALAKEAAFWQDNLEEGWEYEDGATSQLKMSFKSVLDPTNPDQKVVPKDPDAVEVSSGYLTIDYVSNYRFGKHPVHKRADYYYPSYDIVSLGALTQQDLTSQGSHSLQLKMVPHFIQLTDDRRNSDNTPQKKGWKLCVLQEQVFESPTASLSDTSISLKNGHQATTSQDTQTIPTLENDISITFNQMEPVWKAEQGQGYGTWLAYFGKQATAEMQDIIKDKTSVPTDKLAYLNWLDESIPDNDSGVSMTIPKSEGLTDEGYETTFSWIIDASPNFEEPGL</sequence>
<feature type="chain" id="PRO_5019387576" description="WxL domain-containing protein" evidence="1">
    <location>
        <begin position="34"/>
        <end position="309"/>
    </location>
</feature>
<evidence type="ECO:0000313" key="4">
    <source>
        <dbReference type="Proteomes" id="UP000277864"/>
    </source>
</evidence>
<dbReference type="EMBL" id="PXZH01000001">
    <property type="protein sequence ID" value="RST89862.1"/>
    <property type="molecule type" value="Genomic_DNA"/>
</dbReference>
<dbReference type="AlphaFoldDB" id="A0A429Z857"/>
<dbReference type="OrthoDB" id="2339326at2"/>
<dbReference type="Pfam" id="PF13731">
    <property type="entry name" value="WxL"/>
    <property type="match status" value="1"/>
</dbReference>
<evidence type="ECO:0000256" key="1">
    <source>
        <dbReference type="SAM" id="SignalP"/>
    </source>
</evidence>
<accession>A0A429Z857</accession>